<keyword evidence="2 14" id="KW-0813">Transport</keyword>
<reference evidence="15 16" key="1">
    <citation type="submission" date="2022-04" db="EMBL/GenBank/DDBJ databases">
        <title>Gracilibacillus sp. isolated from saltern.</title>
        <authorList>
            <person name="Won M."/>
            <person name="Lee C.-M."/>
            <person name="Woen H.-Y."/>
            <person name="Kwon S.-W."/>
        </authorList>
    </citation>
    <scope>NUCLEOTIDE SEQUENCE [LARGE SCALE GENOMIC DNA]</scope>
    <source>
        <strain evidence="15 16">SSWR10-1</strain>
    </source>
</reference>
<evidence type="ECO:0000256" key="1">
    <source>
        <dbReference type="ARBA" id="ARBA00004651"/>
    </source>
</evidence>
<dbReference type="PANTHER" id="PTHR28259">
    <property type="entry name" value="FLUORIDE EXPORT PROTEIN 1-RELATED"/>
    <property type="match status" value="1"/>
</dbReference>
<keyword evidence="16" id="KW-1185">Reference proteome</keyword>
<dbReference type="HAMAP" id="MF_00454">
    <property type="entry name" value="FluC"/>
    <property type="match status" value="1"/>
</dbReference>
<keyword evidence="9 14" id="KW-0472">Membrane</keyword>
<evidence type="ECO:0000256" key="9">
    <source>
        <dbReference type="ARBA" id="ARBA00023136"/>
    </source>
</evidence>
<dbReference type="RefSeq" id="WP_244723234.1">
    <property type="nucleotide sequence ID" value="NZ_CP095072.1"/>
</dbReference>
<sequence>MFQQYSKNIAAIAVGAAVGALGRYGINLFVDSSFPLGTVIENLTGSLVLGFLTAFFLVKIPKEWLKAGLGVGLCGGFTTMSTLAADTVMLLHDSMLKAILYIFISTFGGVLLALGGYMIGNRIAASSVEVESK</sequence>
<keyword evidence="6 14" id="KW-1133">Transmembrane helix</keyword>
<evidence type="ECO:0000256" key="14">
    <source>
        <dbReference type="HAMAP-Rule" id="MF_00454"/>
    </source>
</evidence>
<evidence type="ECO:0000256" key="8">
    <source>
        <dbReference type="ARBA" id="ARBA00023065"/>
    </source>
</evidence>
<protein>
    <recommendedName>
        <fullName evidence="14">Fluoride-specific ion channel FluC</fullName>
    </recommendedName>
</protein>
<organism evidence="15 16">
    <name type="scientific">Gracilibacillus caseinilyticus</name>
    <dbReference type="NCBI Taxonomy" id="2932256"/>
    <lineage>
        <taxon>Bacteria</taxon>
        <taxon>Bacillati</taxon>
        <taxon>Bacillota</taxon>
        <taxon>Bacilli</taxon>
        <taxon>Bacillales</taxon>
        <taxon>Bacillaceae</taxon>
        <taxon>Gracilibacillus</taxon>
    </lineage>
</organism>
<evidence type="ECO:0000256" key="2">
    <source>
        <dbReference type="ARBA" id="ARBA00022448"/>
    </source>
</evidence>
<keyword evidence="4 14" id="KW-0812">Transmembrane</keyword>
<name>A0ABY4F1L7_9BACI</name>
<evidence type="ECO:0000256" key="11">
    <source>
        <dbReference type="ARBA" id="ARBA00035120"/>
    </source>
</evidence>
<gene>
    <name evidence="14" type="primary">fluC</name>
    <name evidence="14" type="synonym">crcB</name>
    <name evidence="15" type="ORF">MUN88_08320</name>
</gene>
<evidence type="ECO:0000313" key="16">
    <source>
        <dbReference type="Proteomes" id="UP000831782"/>
    </source>
</evidence>
<evidence type="ECO:0000256" key="12">
    <source>
        <dbReference type="ARBA" id="ARBA00035585"/>
    </source>
</evidence>
<comment type="catalytic activity">
    <reaction evidence="12">
        <text>fluoride(in) = fluoride(out)</text>
        <dbReference type="Rhea" id="RHEA:76159"/>
        <dbReference type="ChEBI" id="CHEBI:17051"/>
    </reaction>
    <physiologicalReaction direction="left-to-right" evidence="12">
        <dbReference type="Rhea" id="RHEA:76160"/>
    </physiologicalReaction>
</comment>
<evidence type="ECO:0000256" key="4">
    <source>
        <dbReference type="ARBA" id="ARBA00022692"/>
    </source>
</evidence>
<keyword evidence="10 14" id="KW-0407">Ion channel</keyword>
<dbReference type="PANTHER" id="PTHR28259:SF16">
    <property type="entry name" value="FLUORIDE-SPECIFIC ION CHANNEL FLUC 2"/>
    <property type="match status" value="1"/>
</dbReference>
<evidence type="ECO:0000256" key="13">
    <source>
        <dbReference type="ARBA" id="ARBA00049940"/>
    </source>
</evidence>
<comment type="subcellular location">
    <subcellularLocation>
        <location evidence="1 14">Cell membrane</location>
        <topology evidence="1 14">Multi-pass membrane protein</topology>
    </subcellularLocation>
</comment>
<comment type="function">
    <text evidence="13 14">Fluoride-specific ion channel. Important for reducing fluoride concentration in the cell, thus reducing its toxicity.</text>
</comment>
<comment type="similarity">
    <text evidence="11 14">Belongs to the fluoride channel Fluc/FEX (TC 1.A.43) family.</text>
</comment>
<keyword evidence="8 14" id="KW-0406">Ion transport</keyword>
<dbReference type="InterPro" id="IPR003691">
    <property type="entry name" value="FluC"/>
</dbReference>
<keyword evidence="7 14" id="KW-0915">Sodium</keyword>
<proteinExistence type="inferred from homology"/>
<dbReference type="EMBL" id="CP095072">
    <property type="protein sequence ID" value="UOQ50052.1"/>
    <property type="molecule type" value="Genomic_DNA"/>
</dbReference>
<evidence type="ECO:0000256" key="5">
    <source>
        <dbReference type="ARBA" id="ARBA00022723"/>
    </source>
</evidence>
<feature type="transmembrane region" description="Helical" evidence="14">
    <location>
        <begin position="9"/>
        <end position="30"/>
    </location>
</feature>
<comment type="activity regulation">
    <text evidence="14">Na(+) is not transported, but it plays an essential structural role and its presence is essential for fluoride channel function.</text>
</comment>
<evidence type="ECO:0000313" key="15">
    <source>
        <dbReference type="EMBL" id="UOQ50052.1"/>
    </source>
</evidence>
<dbReference type="Proteomes" id="UP000831782">
    <property type="component" value="Chromosome"/>
</dbReference>
<evidence type="ECO:0000256" key="6">
    <source>
        <dbReference type="ARBA" id="ARBA00022989"/>
    </source>
</evidence>
<evidence type="ECO:0000256" key="3">
    <source>
        <dbReference type="ARBA" id="ARBA00022475"/>
    </source>
</evidence>
<feature type="transmembrane region" description="Helical" evidence="14">
    <location>
        <begin position="98"/>
        <end position="119"/>
    </location>
</feature>
<evidence type="ECO:0000256" key="7">
    <source>
        <dbReference type="ARBA" id="ARBA00023053"/>
    </source>
</evidence>
<keyword evidence="5 14" id="KW-0479">Metal-binding</keyword>
<evidence type="ECO:0000256" key="10">
    <source>
        <dbReference type="ARBA" id="ARBA00023303"/>
    </source>
</evidence>
<feature type="binding site" evidence="14">
    <location>
        <position position="75"/>
    </location>
    <ligand>
        <name>Na(+)</name>
        <dbReference type="ChEBI" id="CHEBI:29101"/>
        <note>structural</note>
    </ligand>
</feature>
<feature type="transmembrane region" description="Helical" evidence="14">
    <location>
        <begin position="70"/>
        <end position="92"/>
    </location>
</feature>
<keyword evidence="3 14" id="KW-1003">Cell membrane</keyword>
<dbReference type="Pfam" id="PF02537">
    <property type="entry name" value="CRCB"/>
    <property type="match status" value="1"/>
</dbReference>
<feature type="binding site" evidence="14">
    <location>
        <position position="78"/>
    </location>
    <ligand>
        <name>Na(+)</name>
        <dbReference type="ChEBI" id="CHEBI:29101"/>
        <note>structural</note>
    </ligand>
</feature>
<feature type="transmembrane region" description="Helical" evidence="14">
    <location>
        <begin position="36"/>
        <end position="58"/>
    </location>
</feature>
<accession>A0ABY4F1L7</accession>